<evidence type="ECO:0000313" key="1">
    <source>
        <dbReference type="EMBL" id="MDV7294369.1"/>
    </source>
</evidence>
<comment type="caution">
    <text evidence="1">The sequence shown here is derived from an EMBL/GenBank/DDBJ whole genome shotgun (WGS) entry which is preliminary data.</text>
</comment>
<organism evidence="1 2">
    <name type="scientific">Mycolicibacterium fortuitum</name>
    <name type="common">Mycobacterium fortuitum</name>
    <dbReference type="NCBI Taxonomy" id="1766"/>
    <lineage>
        <taxon>Bacteria</taxon>
        <taxon>Bacillati</taxon>
        <taxon>Actinomycetota</taxon>
        <taxon>Actinomycetes</taxon>
        <taxon>Mycobacteriales</taxon>
        <taxon>Mycobacteriaceae</taxon>
        <taxon>Mycolicibacterium</taxon>
    </lineage>
</organism>
<dbReference type="Pfam" id="PF25185">
    <property type="entry name" value="Tad3"/>
    <property type="match status" value="1"/>
</dbReference>
<dbReference type="InterPro" id="IPR057383">
    <property type="entry name" value="Tad3"/>
</dbReference>
<dbReference type="AlphaFoldDB" id="A0AAE4VIY3"/>
<dbReference type="RefSeq" id="WP_317722591.1">
    <property type="nucleotide sequence ID" value="NZ_JAWLVK010000038.1"/>
</dbReference>
<sequence>MNIRNWFKRTPPSNLVAHARRELELIGEDPETIEGYLKVIQAFADMGHSGGSASVAIPTIGRLLRFENLAPLTDDPDDWIEVGYGMWQNRRCSRMFSEDGGKSYTDVDDRDKVVHLSESSA</sequence>
<accession>A0AAE4VIY3</accession>
<protein>
    <submittedName>
        <fullName evidence="1">Uncharacterized protein</fullName>
    </submittedName>
</protein>
<proteinExistence type="predicted"/>
<name>A0AAE4VIY3_MYCFO</name>
<reference evidence="1" key="1">
    <citation type="submission" date="2023-10" db="EMBL/GenBank/DDBJ databases">
        <title>Mycolicibacterium fortuitum clinical isolates causing pulmonary infections in humans.</title>
        <authorList>
            <person name="Mejia-Ponce P.M."/>
            <person name="Zenteno-Cuevas R."/>
            <person name="Licona-Cassani C."/>
        </authorList>
    </citation>
    <scope>NUCLEOTIDE SEQUENCE</scope>
    <source>
        <strain evidence="1">M8</strain>
    </source>
</reference>
<evidence type="ECO:0000313" key="2">
    <source>
        <dbReference type="Proteomes" id="UP001186041"/>
    </source>
</evidence>
<dbReference type="EMBL" id="JAWLVV010000039">
    <property type="protein sequence ID" value="MDV7294369.1"/>
    <property type="molecule type" value="Genomic_DNA"/>
</dbReference>
<dbReference type="Proteomes" id="UP001186041">
    <property type="component" value="Unassembled WGS sequence"/>
</dbReference>
<gene>
    <name evidence="1" type="ORF">R4485_29865</name>
</gene>